<dbReference type="GO" id="GO:0005634">
    <property type="term" value="C:nucleus"/>
    <property type="evidence" value="ECO:0007669"/>
    <property type="project" value="TreeGrafter"/>
</dbReference>
<feature type="region of interest" description="Disordered" evidence="10">
    <location>
        <begin position="213"/>
        <end position="247"/>
    </location>
</feature>
<keyword evidence="8" id="KW-0460">Magnesium</keyword>
<keyword evidence="7" id="KW-0378">Hydrolase</keyword>
<feature type="compositionally biased region" description="Pro residues" evidence="10">
    <location>
        <begin position="218"/>
        <end position="230"/>
    </location>
</feature>
<comment type="cofactor">
    <cofactor evidence="1">
        <name>Mg(2+)</name>
        <dbReference type="ChEBI" id="CHEBI:18420"/>
    </cofactor>
</comment>
<evidence type="ECO:0000256" key="2">
    <source>
        <dbReference type="ARBA" id="ARBA00004496"/>
    </source>
</evidence>
<evidence type="ECO:0000256" key="5">
    <source>
        <dbReference type="ARBA" id="ARBA00022490"/>
    </source>
</evidence>
<dbReference type="InterPro" id="IPR047198">
    <property type="entry name" value="DDP-like_NUDIX"/>
</dbReference>
<proteinExistence type="inferred from homology"/>
<dbReference type="GO" id="GO:0000298">
    <property type="term" value="F:endopolyphosphatase activity"/>
    <property type="evidence" value="ECO:0007669"/>
    <property type="project" value="TreeGrafter"/>
</dbReference>
<dbReference type="GO" id="GO:1901909">
    <property type="term" value="P:diadenosine hexaphosphate catabolic process"/>
    <property type="evidence" value="ECO:0007669"/>
    <property type="project" value="TreeGrafter"/>
</dbReference>
<keyword evidence="12" id="KW-1185">Reference proteome</keyword>
<dbReference type="KEGG" id="hazt:108680848"/>
<dbReference type="GO" id="GO:1901907">
    <property type="term" value="P:diadenosine pentaphosphate catabolic process"/>
    <property type="evidence" value="ECO:0007669"/>
    <property type="project" value="TreeGrafter"/>
</dbReference>
<dbReference type="GO" id="GO:0005737">
    <property type="term" value="C:cytoplasm"/>
    <property type="evidence" value="ECO:0007669"/>
    <property type="project" value="UniProtKB-SubCell"/>
</dbReference>
<dbReference type="InterPro" id="IPR015797">
    <property type="entry name" value="NUDIX_hydrolase-like_dom_sf"/>
</dbReference>
<gene>
    <name evidence="13" type="primary">LOC108680848</name>
</gene>
<dbReference type="CDD" id="cd04666">
    <property type="entry name" value="NUDIX_DIPP2_like_Nudt4"/>
    <property type="match status" value="1"/>
</dbReference>
<keyword evidence="6" id="KW-0479">Metal-binding</keyword>
<dbReference type="RefSeq" id="XP_018025254.1">
    <property type="nucleotide sequence ID" value="XM_018169765.2"/>
</dbReference>
<dbReference type="GO" id="GO:0034431">
    <property type="term" value="F:bis(5'-adenosyl)-hexaphosphatase activity"/>
    <property type="evidence" value="ECO:0007669"/>
    <property type="project" value="TreeGrafter"/>
</dbReference>
<dbReference type="PROSITE" id="PS51462">
    <property type="entry name" value="NUDIX"/>
    <property type="match status" value="1"/>
</dbReference>
<reference evidence="13" key="1">
    <citation type="submission" date="2025-08" db="UniProtKB">
        <authorList>
            <consortium name="RefSeq"/>
        </authorList>
    </citation>
    <scope>IDENTIFICATION</scope>
    <source>
        <tissue evidence="13">Whole organism</tissue>
    </source>
</reference>
<evidence type="ECO:0000313" key="13">
    <source>
        <dbReference type="RefSeq" id="XP_018025254.1"/>
    </source>
</evidence>
<dbReference type="PROSITE" id="PS00893">
    <property type="entry name" value="NUDIX_BOX"/>
    <property type="match status" value="1"/>
</dbReference>
<dbReference type="FunFam" id="3.90.79.10:FF:000002">
    <property type="entry name" value="diphosphoinositol polyphosphate phosphohydrolase 1"/>
    <property type="match status" value="1"/>
</dbReference>
<evidence type="ECO:0000256" key="10">
    <source>
        <dbReference type="SAM" id="MobiDB-lite"/>
    </source>
</evidence>
<dbReference type="EC" id="3.6.1.52" evidence="4"/>
<dbReference type="Proteomes" id="UP000694843">
    <property type="component" value="Unplaced"/>
</dbReference>
<dbReference type="PANTHER" id="PTHR12629">
    <property type="entry name" value="DIPHOSPHOINOSITOL POLYPHOSPHATE PHOSPHOHYDROLASE"/>
    <property type="match status" value="1"/>
</dbReference>
<evidence type="ECO:0000256" key="7">
    <source>
        <dbReference type="ARBA" id="ARBA00022801"/>
    </source>
</evidence>
<dbReference type="GO" id="GO:0034432">
    <property type="term" value="F:bis(5'-adenosyl)-pentaphosphatase activity"/>
    <property type="evidence" value="ECO:0007669"/>
    <property type="project" value="TreeGrafter"/>
</dbReference>
<dbReference type="GO" id="GO:0008486">
    <property type="term" value="F:diphosphoinositol-polyphosphate diphosphatase activity"/>
    <property type="evidence" value="ECO:0007669"/>
    <property type="project" value="UniProtKB-EC"/>
</dbReference>
<evidence type="ECO:0000313" key="12">
    <source>
        <dbReference type="Proteomes" id="UP000694843"/>
    </source>
</evidence>
<evidence type="ECO:0000256" key="9">
    <source>
        <dbReference type="ARBA" id="ARBA00033994"/>
    </source>
</evidence>
<comment type="subcellular location">
    <subcellularLocation>
        <location evidence="2">Cytoplasm</location>
    </subcellularLocation>
</comment>
<feature type="compositionally biased region" description="Basic and acidic residues" evidence="10">
    <location>
        <begin position="421"/>
        <end position="431"/>
    </location>
</feature>
<dbReference type="PRINTS" id="PR00502">
    <property type="entry name" value="NUDIXFAMILY"/>
</dbReference>
<feature type="domain" description="Nudix hydrolase" evidence="11">
    <location>
        <begin position="283"/>
        <end position="414"/>
    </location>
</feature>
<comment type="catalytic activity">
    <reaction evidence="9">
        <text>diphospho-myo-inositol polyphosphate + H2O = myo-inositol polyphosphate + phosphate.</text>
        <dbReference type="EC" id="3.6.1.52"/>
    </reaction>
</comment>
<evidence type="ECO:0000256" key="8">
    <source>
        <dbReference type="ARBA" id="ARBA00022842"/>
    </source>
</evidence>
<evidence type="ECO:0000259" key="11">
    <source>
        <dbReference type="PROSITE" id="PS51462"/>
    </source>
</evidence>
<dbReference type="GeneID" id="108680848"/>
<dbReference type="GO" id="GO:0071543">
    <property type="term" value="P:diphosphoinositol polyphosphate metabolic process"/>
    <property type="evidence" value="ECO:0007669"/>
    <property type="project" value="TreeGrafter"/>
</dbReference>
<organism evidence="12 13">
    <name type="scientific">Hyalella azteca</name>
    <name type="common">Amphipod</name>
    <dbReference type="NCBI Taxonomy" id="294128"/>
    <lineage>
        <taxon>Eukaryota</taxon>
        <taxon>Metazoa</taxon>
        <taxon>Ecdysozoa</taxon>
        <taxon>Arthropoda</taxon>
        <taxon>Crustacea</taxon>
        <taxon>Multicrustacea</taxon>
        <taxon>Malacostraca</taxon>
        <taxon>Eumalacostraca</taxon>
        <taxon>Peracarida</taxon>
        <taxon>Amphipoda</taxon>
        <taxon>Senticaudata</taxon>
        <taxon>Talitrida</taxon>
        <taxon>Talitroidea</taxon>
        <taxon>Hyalellidae</taxon>
        <taxon>Hyalella</taxon>
    </lineage>
</organism>
<comment type="similarity">
    <text evidence="3">Belongs to the Nudix hydrolase family. DIPP subfamily.</text>
</comment>
<keyword evidence="5" id="KW-0963">Cytoplasm</keyword>
<dbReference type="SUPFAM" id="SSF55811">
    <property type="entry name" value="Nudix"/>
    <property type="match status" value="1"/>
</dbReference>
<dbReference type="GO" id="GO:0046872">
    <property type="term" value="F:metal ion binding"/>
    <property type="evidence" value="ECO:0007669"/>
    <property type="project" value="UniProtKB-KW"/>
</dbReference>
<name>A0A8B7PGI1_HYAAZ</name>
<dbReference type="InterPro" id="IPR000086">
    <property type="entry name" value="NUDIX_hydrolase_dom"/>
</dbReference>
<accession>A0A8B7PGI1</accession>
<evidence type="ECO:0000256" key="4">
    <source>
        <dbReference type="ARBA" id="ARBA00012527"/>
    </source>
</evidence>
<dbReference type="GO" id="GO:1901911">
    <property type="term" value="P:adenosine 5'-(hexahydrogen pentaphosphate) catabolic process"/>
    <property type="evidence" value="ECO:0007669"/>
    <property type="project" value="TreeGrafter"/>
</dbReference>
<evidence type="ECO:0000256" key="3">
    <source>
        <dbReference type="ARBA" id="ARBA00008266"/>
    </source>
</evidence>
<protein>
    <recommendedName>
        <fullName evidence="4">diphosphoinositol-polyphosphate diphosphatase</fullName>
        <ecNumber evidence="4">3.6.1.52</ecNumber>
    </recommendedName>
</protein>
<dbReference type="Pfam" id="PF00293">
    <property type="entry name" value="NUDIX"/>
    <property type="match status" value="1"/>
</dbReference>
<evidence type="ECO:0000256" key="6">
    <source>
        <dbReference type="ARBA" id="ARBA00022723"/>
    </source>
</evidence>
<sequence>MASITAEVLPLVNTNVPVTPSSNFKLSTARTELISESSDVGSYNHFPRDYFDERDINENPLDLCQLTMHSNSNNYDESPSITGAAARKSIGAFTSSMINIRYNNIEAFNNNLNSFSSVDTPKMTSNSSSYSEDKSRVPVNGEIIYSSSKLGAADKSSQVGQTSTGRDLAHHKTNFASTSAIEPCLKYSDFMTGPESWKDDSLSLSSSFSSSMSSIPSIPTPPSPASPPSFRPQSLPHEDGASMPGCDLFSSSLPPESAFHTTYLTSSCGGSPRKRVKDREGFIRRAACVCVNADETEVLLVSSKNSSEVWLVPGGGLEEGEDAQEAALREAYEEAGVRGTVLAYLGLFESRSEMSASGKKHRTAVFVIKVISEEDDFPESKTLGRQRKWMSIDDALSHLTCYRPRQSVYLSLLRATRLKARTSESSDEKSSGGETALQTIADRQYRTGEPIKLLEREDSEGSVETDENLAVYEDANDVTLLVEDPEDESYVLAKTLESQTLID</sequence>
<feature type="region of interest" description="Disordered" evidence="10">
    <location>
        <begin position="421"/>
        <end position="441"/>
    </location>
</feature>
<dbReference type="InterPro" id="IPR020084">
    <property type="entry name" value="NUDIX_hydrolase_CS"/>
</dbReference>
<dbReference type="Gene3D" id="3.90.79.10">
    <property type="entry name" value="Nucleoside Triphosphate Pyrophosphohydrolase"/>
    <property type="match status" value="1"/>
</dbReference>
<dbReference type="InterPro" id="IPR020476">
    <property type="entry name" value="Nudix_hydrolase"/>
</dbReference>
<dbReference type="AlphaFoldDB" id="A0A8B7PGI1"/>
<dbReference type="PANTHER" id="PTHR12629:SF0">
    <property type="entry name" value="DIPHOSPHOINOSITOL-POLYPHOSPHATE DIPHOSPHATASE"/>
    <property type="match status" value="1"/>
</dbReference>
<evidence type="ECO:0000256" key="1">
    <source>
        <dbReference type="ARBA" id="ARBA00001946"/>
    </source>
</evidence>
<dbReference type="OrthoDB" id="2011998at2759"/>